<gene>
    <name evidence="2" type="ORF">GLW05_17945</name>
</gene>
<evidence type="ECO:0000259" key="1">
    <source>
        <dbReference type="Pfam" id="PF13185"/>
    </source>
</evidence>
<dbReference type="EMBL" id="WMEQ01000017">
    <property type="protein sequence ID" value="MYL35465.1"/>
    <property type="molecule type" value="Genomic_DNA"/>
</dbReference>
<comment type="caution">
    <text evidence="2">The sequence shown here is derived from an EMBL/GenBank/DDBJ whole genome shotgun (WGS) entry which is preliminary data.</text>
</comment>
<dbReference type="InterPro" id="IPR003018">
    <property type="entry name" value="GAF"/>
</dbReference>
<accession>A0A6I5A546</accession>
<proteinExistence type="predicted"/>
<dbReference type="AlphaFoldDB" id="A0A6I5A546"/>
<dbReference type="SUPFAM" id="SSF55781">
    <property type="entry name" value="GAF domain-like"/>
    <property type="match status" value="1"/>
</dbReference>
<name>A0A6I5A546_9BACI</name>
<dbReference type="Pfam" id="PF13185">
    <property type="entry name" value="GAF_2"/>
    <property type="match status" value="1"/>
</dbReference>
<dbReference type="Gene3D" id="3.30.450.40">
    <property type="match status" value="1"/>
</dbReference>
<protein>
    <submittedName>
        <fullName evidence="2">GAF domain-containing protein</fullName>
    </submittedName>
</protein>
<evidence type="ECO:0000313" key="3">
    <source>
        <dbReference type="Proteomes" id="UP000468638"/>
    </source>
</evidence>
<evidence type="ECO:0000313" key="2">
    <source>
        <dbReference type="EMBL" id="MYL35465.1"/>
    </source>
</evidence>
<feature type="domain" description="GAF" evidence="1">
    <location>
        <begin position="28"/>
        <end position="170"/>
    </location>
</feature>
<organism evidence="2 3">
    <name type="scientific">Pontibacillus yanchengensis</name>
    <dbReference type="NCBI Taxonomy" id="462910"/>
    <lineage>
        <taxon>Bacteria</taxon>
        <taxon>Bacillati</taxon>
        <taxon>Bacillota</taxon>
        <taxon>Bacilli</taxon>
        <taxon>Bacillales</taxon>
        <taxon>Bacillaceae</taxon>
        <taxon>Pontibacillus</taxon>
    </lineage>
</organism>
<dbReference type="Proteomes" id="UP000468638">
    <property type="component" value="Unassembled WGS sequence"/>
</dbReference>
<reference evidence="2 3" key="1">
    <citation type="submission" date="2019-11" db="EMBL/GenBank/DDBJ databases">
        <title>Genome sequences of 17 halophilic strains isolated from different environments.</title>
        <authorList>
            <person name="Furrow R.E."/>
        </authorList>
    </citation>
    <scope>NUCLEOTIDE SEQUENCE [LARGE SCALE GENOMIC DNA]</scope>
    <source>
        <strain evidence="2 3">22514_16_FS</strain>
    </source>
</reference>
<sequence length="190" mass="21724">MIILVRHHESASRLISSLTYSFHSGRYSLDNVLRETLAECITVLEKDQSDKSISLFEVKDDILQIRDGIRISAESVVKRTFEKGTGFAGSVWEKGEAEYINNIDYEGDPRFNHEEHYFPKRNRFKSMMGIPLQVDEQIIGVLCIQSESEDGFCADDLRALEFYANLCTFMMLYDKIGLNTKGSEDNDSSK</sequence>
<dbReference type="InterPro" id="IPR029016">
    <property type="entry name" value="GAF-like_dom_sf"/>
</dbReference>